<organism evidence="1 2">
    <name type="scientific">Armillaria luteobubalina</name>
    <dbReference type="NCBI Taxonomy" id="153913"/>
    <lineage>
        <taxon>Eukaryota</taxon>
        <taxon>Fungi</taxon>
        <taxon>Dikarya</taxon>
        <taxon>Basidiomycota</taxon>
        <taxon>Agaricomycotina</taxon>
        <taxon>Agaricomycetes</taxon>
        <taxon>Agaricomycetidae</taxon>
        <taxon>Agaricales</taxon>
        <taxon>Marasmiineae</taxon>
        <taxon>Physalacriaceae</taxon>
        <taxon>Armillaria</taxon>
    </lineage>
</organism>
<dbReference type="Proteomes" id="UP001175228">
    <property type="component" value="Unassembled WGS sequence"/>
</dbReference>
<evidence type="ECO:0000313" key="1">
    <source>
        <dbReference type="EMBL" id="KAK0500301.1"/>
    </source>
</evidence>
<keyword evidence="2" id="KW-1185">Reference proteome</keyword>
<dbReference type="AlphaFoldDB" id="A0AA39QEA6"/>
<sequence>MCDGFVRIQRRPSIMHAQVGALQDITDKANLWQEVPEMLAMGLIDMFFFHLYKEPLTDFSRATYEKPPAADPAFMLLLSLSKTSKLTLHGGDPYEQQILDGWPGAFKWSVHLAAGCV</sequence>
<protein>
    <submittedName>
        <fullName evidence="1">Uncharacterized protein</fullName>
    </submittedName>
</protein>
<dbReference type="EMBL" id="JAUEPU010000008">
    <property type="protein sequence ID" value="KAK0500301.1"/>
    <property type="molecule type" value="Genomic_DNA"/>
</dbReference>
<reference evidence="1" key="1">
    <citation type="submission" date="2023-06" db="EMBL/GenBank/DDBJ databases">
        <authorList>
            <consortium name="Lawrence Berkeley National Laboratory"/>
            <person name="Ahrendt S."/>
            <person name="Sahu N."/>
            <person name="Indic B."/>
            <person name="Wong-Bajracharya J."/>
            <person name="Merenyi Z."/>
            <person name="Ke H.-M."/>
            <person name="Monk M."/>
            <person name="Kocsube S."/>
            <person name="Drula E."/>
            <person name="Lipzen A."/>
            <person name="Balint B."/>
            <person name="Henrissat B."/>
            <person name="Andreopoulos B."/>
            <person name="Martin F.M."/>
            <person name="Harder C.B."/>
            <person name="Rigling D."/>
            <person name="Ford K.L."/>
            <person name="Foster G.D."/>
            <person name="Pangilinan J."/>
            <person name="Papanicolaou A."/>
            <person name="Barry K."/>
            <person name="LaButti K."/>
            <person name="Viragh M."/>
            <person name="Koriabine M."/>
            <person name="Yan M."/>
            <person name="Riley R."/>
            <person name="Champramary S."/>
            <person name="Plett K.L."/>
            <person name="Tsai I.J."/>
            <person name="Slot J."/>
            <person name="Sipos G."/>
            <person name="Plett J."/>
            <person name="Nagy L.G."/>
            <person name="Grigoriev I.V."/>
        </authorList>
    </citation>
    <scope>NUCLEOTIDE SEQUENCE</scope>
    <source>
        <strain evidence="1">HWK02</strain>
    </source>
</reference>
<proteinExistence type="predicted"/>
<accession>A0AA39QEA6</accession>
<name>A0AA39QEA6_9AGAR</name>
<evidence type="ECO:0000313" key="2">
    <source>
        <dbReference type="Proteomes" id="UP001175228"/>
    </source>
</evidence>
<comment type="caution">
    <text evidence="1">The sequence shown here is derived from an EMBL/GenBank/DDBJ whole genome shotgun (WGS) entry which is preliminary data.</text>
</comment>
<gene>
    <name evidence="1" type="ORF">EDD18DRAFT_1460045</name>
</gene>